<name>A0A916UFF6_9ACTN</name>
<evidence type="ECO:0000313" key="3">
    <source>
        <dbReference type="Proteomes" id="UP000641514"/>
    </source>
</evidence>
<dbReference type="SUPFAM" id="SSF159234">
    <property type="entry name" value="FomD-like"/>
    <property type="match status" value="1"/>
</dbReference>
<sequence>MEAPTLAHAPKRETFNLADYTNTDPKGFVRPVDHYHIEPWGLYMGRESDHEQFHYLESWILPSLSIRVSVFHFYPAHERDQNFYVDIGQFTAGETAWRSEDHYIDVVLRTGRGAHIEDIDELFDAHTAGYISTDRAEAAVRTSVEVMTKLALYKYSLSSWLQDEGMAITWR</sequence>
<protein>
    <recommendedName>
        <fullName evidence="1">DUF402 domain-containing protein</fullName>
    </recommendedName>
</protein>
<comment type="caution">
    <text evidence="2">The sequence shown here is derived from an EMBL/GenBank/DDBJ whole genome shotgun (WGS) entry which is preliminary data.</text>
</comment>
<dbReference type="AlphaFoldDB" id="A0A916UFF6"/>
<dbReference type="Gene3D" id="2.40.380.10">
    <property type="entry name" value="FomD-like"/>
    <property type="match status" value="1"/>
</dbReference>
<accession>A0A916UFF6</accession>
<gene>
    <name evidence="2" type="ORF">GCM10011410_23600</name>
</gene>
<organism evidence="2 3">
    <name type="scientific">Hoyosella rhizosphaerae</name>
    <dbReference type="NCBI Taxonomy" id="1755582"/>
    <lineage>
        <taxon>Bacteria</taxon>
        <taxon>Bacillati</taxon>
        <taxon>Actinomycetota</taxon>
        <taxon>Actinomycetes</taxon>
        <taxon>Mycobacteriales</taxon>
        <taxon>Hoyosellaceae</taxon>
        <taxon>Hoyosella</taxon>
    </lineage>
</organism>
<keyword evidence="3" id="KW-1185">Reference proteome</keyword>
<dbReference type="Pfam" id="PF04167">
    <property type="entry name" value="DUF402"/>
    <property type="match status" value="1"/>
</dbReference>
<evidence type="ECO:0000259" key="1">
    <source>
        <dbReference type="Pfam" id="PF04167"/>
    </source>
</evidence>
<dbReference type="InterPro" id="IPR035930">
    <property type="entry name" value="FomD-like_sf"/>
</dbReference>
<dbReference type="EMBL" id="BMJH01000002">
    <property type="protein sequence ID" value="GGC70028.1"/>
    <property type="molecule type" value="Genomic_DNA"/>
</dbReference>
<feature type="domain" description="DUF402" evidence="1">
    <location>
        <begin position="30"/>
        <end position="152"/>
    </location>
</feature>
<reference evidence="2" key="2">
    <citation type="submission" date="2020-09" db="EMBL/GenBank/DDBJ databases">
        <authorList>
            <person name="Sun Q."/>
            <person name="Zhou Y."/>
        </authorList>
    </citation>
    <scope>NUCLEOTIDE SEQUENCE</scope>
    <source>
        <strain evidence="2">CGMCC 1.15478</strain>
    </source>
</reference>
<dbReference type="Proteomes" id="UP000641514">
    <property type="component" value="Unassembled WGS sequence"/>
</dbReference>
<dbReference type="InterPro" id="IPR007295">
    <property type="entry name" value="DUF402"/>
</dbReference>
<dbReference type="InterPro" id="IPR014465">
    <property type="entry name" value="UCP012622"/>
</dbReference>
<evidence type="ECO:0000313" key="2">
    <source>
        <dbReference type="EMBL" id="GGC70028.1"/>
    </source>
</evidence>
<dbReference type="RefSeq" id="WP_188674830.1">
    <property type="nucleotide sequence ID" value="NZ_BMJH01000002.1"/>
</dbReference>
<proteinExistence type="predicted"/>
<dbReference type="PIRSF" id="PIRSF012622">
    <property type="entry name" value="UCP012622"/>
    <property type="match status" value="1"/>
</dbReference>
<reference evidence="2" key="1">
    <citation type="journal article" date="2014" name="Int. J. Syst. Evol. Microbiol.">
        <title>Complete genome sequence of Corynebacterium casei LMG S-19264T (=DSM 44701T), isolated from a smear-ripened cheese.</title>
        <authorList>
            <consortium name="US DOE Joint Genome Institute (JGI-PGF)"/>
            <person name="Walter F."/>
            <person name="Albersmeier A."/>
            <person name="Kalinowski J."/>
            <person name="Ruckert C."/>
        </authorList>
    </citation>
    <scope>NUCLEOTIDE SEQUENCE</scope>
    <source>
        <strain evidence="2">CGMCC 1.15478</strain>
    </source>
</reference>